<reference evidence="1" key="1">
    <citation type="submission" date="2021-05" db="EMBL/GenBank/DDBJ databases">
        <authorList>
            <person name="Alioto T."/>
            <person name="Alioto T."/>
            <person name="Gomez Garrido J."/>
        </authorList>
    </citation>
    <scope>NUCLEOTIDE SEQUENCE</scope>
</reference>
<dbReference type="AlphaFoldDB" id="A0A8D8WDI1"/>
<name>A0A8D8WDI1_9HEMI</name>
<evidence type="ECO:0000313" key="1">
    <source>
        <dbReference type="EMBL" id="CAG6653959.1"/>
    </source>
</evidence>
<accession>A0A8D8WDI1</accession>
<dbReference type="EMBL" id="HBUF01175691">
    <property type="protein sequence ID" value="CAG6653959.1"/>
    <property type="molecule type" value="Transcribed_RNA"/>
</dbReference>
<proteinExistence type="predicted"/>
<sequence>MNVMMNSVEMSLSLDFTTCSFVLTLTRWWWCLVSLSWRTIDFVIGSTLSMMICRRHDSMTVCTIERPHTTSVPNEQAERTLLCVESSKIVVEYDAVCLPEHLK</sequence>
<protein>
    <submittedName>
        <fullName evidence="1">Uncharacterized protein</fullName>
    </submittedName>
</protein>
<organism evidence="1">
    <name type="scientific">Cacopsylla melanoneura</name>
    <dbReference type="NCBI Taxonomy" id="428564"/>
    <lineage>
        <taxon>Eukaryota</taxon>
        <taxon>Metazoa</taxon>
        <taxon>Ecdysozoa</taxon>
        <taxon>Arthropoda</taxon>
        <taxon>Hexapoda</taxon>
        <taxon>Insecta</taxon>
        <taxon>Pterygota</taxon>
        <taxon>Neoptera</taxon>
        <taxon>Paraneoptera</taxon>
        <taxon>Hemiptera</taxon>
        <taxon>Sternorrhyncha</taxon>
        <taxon>Psylloidea</taxon>
        <taxon>Psyllidae</taxon>
        <taxon>Psyllinae</taxon>
        <taxon>Cacopsylla</taxon>
    </lineage>
</organism>